<dbReference type="AlphaFoldDB" id="A0AAD5UHN2"/>
<dbReference type="GO" id="GO:0009094">
    <property type="term" value="P:L-phenylalanine biosynthetic process"/>
    <property type="evidence" value="ECO:0007669"/>
    <property type="project" value="UniProtKB-KW"/>
</dbReference>
<comment type="pathway">
    <text evidence="2">Metabolic intermediate biosynthesis; prephenate biosynthesis; prephenate from chorismate: step 1/1.</text>
</comment>
<keyword evidence="8 12" id="KW-0057">Aromatic amino acid biosynthesis</keyword>
<keyword evidence="15" id="KW-1185">Reference proteome</keyword>
<name>A0AAD5UHN2_9FUNG</name>
<dbReference type="InterPro" id="IPR036263">
    <property type="entry name" value="Chorismate_II_sf"/>
</dbReference>
<evidence type="ECO:0000256" key="3">
    <source>
        <dbReference type="ARBA" id="ARBA00012404"/>
    </source>
</evidence>
<dbReference type="GO" id="GO:0046417">
    <property type="term" value="P:chorismate metabolic process"/>
    <property type="evidence" value="ECO:0007669"/>
    <property type="project" value="InterPro"/>
</dbReference>
<dbReference type="InterPro" id="IPR037039">
    <property type="entry name" value="CM_AroQ_sf_eucaryotic"/>
</dbReference>
<evidence type="ECO:0000256" key="6">
    <source>
        <dbReference type="ARBA" id="ARBA00022498"/>
    </source>
</evidence>
<dbReference type="PROSITE" id="PS51169">
    <property type="entry name" value="CHORISMATE_MUT_3"/>
    <property type="match status" value="1"/>
</dbReference>
<comment type="catalytic activity">
    <reaction evidence="11">
        <text>chorismate = prephenate</text>
        <dbReference type="Rhea" id="RHEA:13897"/>
        <dbReference type="ChEBI" id="CHEBI:29748"/>
        <dbReference type="ChEBI" id="CHEBI:29934"/>
        <dbReference type="EC" id="5.4.99.5"/>
    </reaction>
    <physiologicalReaction direction="left-to-right" evidence="11">
        <dbReference type="Rhea" id="RHEA:13898"/>
    </physiologicalReaction>
</comment>
<keyword evidence="9" id="KW-0584">Phenylalanine biosynthesis</keyword>
<dbReference type="Pfam" id="PF01817">
    <property type="entry name" value="CM_2"/>
    <property type="match status" value="1"/>
</dbReference>
<protein>
    <recommendedName>
        <fullName evidence="4 12">Chorismate mutase</fullName>
        <ecNumber evidence="3 12">5.4.99.5</ecNumber>
    </recommendedName>
</protein>
<dbReference type="EMBL" id="JADGKB010000056">
    <property type="protein sequence ID" value="KAJ3256075.1"/>
    <property type="molecule type" value="Genomic_DNA"/>
</dbReference>
<dbReference type="NCBIfam" id="TIGR01802">
    <property type="entry name" value="CM_pl-yst"/>
    <property type="match status" value="1"/>
</dbReference>
<dbReference type="GO" id="GO:0005737">
    <property type="term" value="C:cytoplasm"/>
    <property type="evidence" value="ECO:0007669"/>
    <property type="project" value="UniProtKB-SubCell"/>
</dbReference>
<evidence type="ECO:0000256" key="7">
    <source>
        <dbReference type="ARBA" id="ARBA00022605"/>
    </source>
</evidence>
<dbReference type="PANTHER" id="PTHR21145:SF12">
    <property type="entry name" value="CHORISMATE MUTASE"/>
    <property type="match status" value="1"/>
</dbReference>
<keyword evidence="7 12" id="KW-0028">Amino-acid biosynthesis</keyword>
<dbReference type="InterPro" id="IPR008238">
    <property type="entry name" value="Chorismate_mutase_AroQ_euk"/>
</dbReference>
<dbReference type="Proteomes" id="UP001210925">
    <property type="component" value="Unassembled WGS sequence"/>
</dbReference>
<dbReference type="GO" id="GO:0004106">
    <property type="term" value="F:chorismate mutase activity"/>
    <property type="evidence" value="ECO:0007669"/>
    <property type="project" value="UniProtKB-UniRule"/>
</dbReference>
<dbReference type="PIRSF" id="PIRSF017318">
    <property type="entry name" value="Chor_mut_AroQ_eu"/>
    <property type="match status" value="1"/>
</dbReference>
<sequence>MNYEGISLSKIRSELVRLEDTIIFGIIERSQFALNSTVYKPNQFKEIKCSFLEYFLHNMECVHAKVRRYTSPDEYPFTKDLPEPVLPPLDYPKILLNINPEIMQVYINNIVPAITKEGDDLNYGSSCTKDVELLQTISRRIHFGKFVAEAKFNDPKLHDKYVELIKNKDEDGIMELLTNKQVELKLLRRLKKKALIYGQEIDDQDEDMDGDGGSMPGMRLNPSLIADIYEKFIIPLTKKVEVEYLLQRLDSNFNSYNL</sequence>
<dbReference type="SUPFAM" id="SSF48600">
    <property type="entry name" value="Chorismate mutase II"/>
    <property type="match status" value="1"/>
</dbReference>
<organism evidence="14 15">
    <name type="scientific">Boothiomyces macroporosus</name>
    <dbReference type="NCBI Taxonomy" id="261099"/>
    <lineage>
        <taxon>Eukaryota</taxon>
        <taxon>Fungi</taxon>
        <taxon>Fungi incertae sedis</taxon>
        <taxon>Chytridiomycota</taxon>
        <taxon>Chytridiomycota incertae sedis</taxon>
        <taxon>Chytridiomycetes</taxon>
        <taxon>Rhizophydiales</taxon>
        <taxon>Terramycetaceae</taxon>
        <taxon>Boothiomyces</taxon>
    </lineage>
</organism>
<evidence type="ECO:0000256" key="2">
    <source>
        <dbReference type="ARBA" id="ARBA00004817"/>
    </source>
</evidence>
<evidence type="ECO:0000313" key="15">
    <source>
        <dbReference type="Proteomes" id="UP001210925"/>
    </source>
</evidence>
<dbReference type="Gene3D" id="1.10.590.10">
    <property type="entry name" value="Chorismate mutase, AroQ class superfamily, eukaryotic"/>
    <property type="match status" value="1"/>
</dbReference>
<comment type="subcellular location">
    <subcellularLocation>
        <location evidence="1">Cytoplasm</location>
    </subcellularLocation>
</comment>
<keyword evidence="5" id="KW-0963">Cytoplasm</keyword>
<proteinExistence type="predicted"/>
<comment type="caution">
    <text evidence="14">The sequence shown here is derived from an EMBL/GenBank/DDBJ whole genome shotgun (WGS) entry which is preliminary data.</text>
</comment>
<dbReference type="EC" id="5.4.99.5" evidence="3 12"/>
<dbReference type="PANTHER" id="PTHR21145">
    <property type="entry name" value="CHORISMATE MUTASE"/>
    <property type="match status" value="1"/>
</dbReference>
<dbReference type="InterPro" id="IPR002701">
    <property type="entry name" value="CM_II_prokaryot"/>
</dbReference>
<keyword evidence="6" id="KW-0827">Tyrosine biosynthesis</keyword>
<evidence type="ECO:0000256" key="8">
    <source>
        <dbReference type="ARBA" id="ARBA00023141"/>
    </source>
</evidence>
<dbReference type="GO" id="GO:0006571">
    <property type="term" value="P:tyrosine biosynthetic process"/>
    <property type="evidence" value="ECO:0007669"/>
    <property type="project" value="UniProtKB-KW"/>
</dbReference>
<evidence type="ECO:0000256" key="11">
    <source>
        <dbReference type="ARBA" id="ARBA00023979"/>
    </source>
</evidence>
<evidence type="ECO:0000259" key="13">
    <source>
        <dbReference type="Pfam" id="PF01817"/>
    </source>
</evidence>
<evidence type="ECO:0000256" key="9">
    <source>
        <dbReference type="ARBA" id="ARBA00023222"/>
    </source>
</evidence>
<evidence type="ECO:0000313" key="14">
    <source>
        <dbReference type="EMBL" id="KAJ3256075.1"/>
    </source>
</evidence>
<reference evidence="14" key="1">
    <citation type="submission" date="2020-05" db="EMBL/GenBank/DDBJ databases">
        <title>Phylogenomic resolution of chytrid fungi.</title>
        <authorList>
            <person name="Stajich J.E."/>
            <person name="Amses K."/>
            <person name="Simmons R."/>
            <person name="Seto K."/>
            <person name="Myers J."/>
            <person name="Bonds A."/>
            <person name="Quandt C.A."/>
            <person name="Barry K."/>
            <person name="Liu P."/>
            <person name="Grigoriev I."/>
            <person name="Longcore J.E."/>
            <person name="James T.Y."/>
        </authorList>
    </citation>
    <scope>NUCLEOTIDE SEQUENCE</scope>
    <source>
        <strain evidence="14">PLAUS21</strain>
    </source>
</reference>
<evidence type="ECO:0000256" key="5">
    <source>
        <dbReference type="ARBA" id="ARBA00022490"/>
    </source>
</evidence>
<accession>A0AAD5UHN2</accession>
<evidence type="ECO:0000256" key="10">
    <source>
        <dbReference type="ARBA" id="ARBA00023235"/>
    </source>
</evidence>
<keyword evidence="10 12" id="KW-0413">Isomerase</keyword>
<gene>
    <name evidence="14" type="primary">CM1</name>
    <name evidence="14" type="ORF">HK103_005758</name>
</gene>
<evidence type="ECO:0000256" key="12">
    <source>
        <dbReference type="PIRNR" id="PIRNR017318"/>
    </source>
</evidence>
<evidence type="ECO:0000256" key="1">
    <source>
        <dbReference type="ARBA" id="ARBA00004496"/>
    </source>
</evidence>
<feature type="domain" description="Chorismate mutase" evidence="13">
    <location>
        <begin position="130"/>
        <end position="241"/>
    </location>
</feature>
<evidence type="ECO:0000256" key="4">
    <source>
        <dbReference type="ARBA" id="ARBA00020296"/>
    </source>
</evidence>